<reference evidence="3" key="1">
    <citation type="submission" date="2015-07" db="EMBL/GenBank/DDBJ databases">
        <title>Transcriptome Assembly of Anthurium amnicola.</title>
        <authorList>
            <person name="Suzuki J."/>
        </authorList>
    </citation>
    <scope>NUCLEOTIDE SEQUENCE</scope>
</reference>
<evidence type="ECO:0000313" key="3">
    <source>
        <dbReference type="EMBL" id="JAT67373.1"/>
    </source>
</evidence>
<dbReference type="SMART" id="SM00503">
    <property type="entry name" value="SynN"/>
    <property type="match status" value="1"/>
</dbReference>
<accession>A0A1D1ZKV7</accession>
<dbReference type="InterPro" id="IPR006011">
    <property type="entry name" value="Syntaxin_N"/>
</dbReference>
<dbReference type="AlphaFoldDB" id="A0A1D1ZKV7"/>
<keyword evidence="1" id="KW-0813">Transport</keyword>
<dbReference type="SUPFAM" id="SSF47661">
    <property type="entry name" value="t-snare proteins"/>
    <property type="match status" value="1"/>
</dbReference>
<dbReference type="Pfam" id="PF00804">
    <property type="entry name" value="Syntaxin"/>
    <property type="match status" value="1"/>
</dbReference>
<proteinExistence type="predicted"/>
<protein>
    <submittedName>
        <fullName evidence="3">Syntaxin-related protein KNOLLE</fullName>
    </submittedName>
</protein>
<name>A0A1D1ZKV7_9ARAE</name>
<feature type="domain" description="Syntaxin N-terminal" evidence="2">
    <location>
        <begin position="70"/>
        <end position="178"/>
    </location>
</feature>
<gene>
    <name evidence="3" type="primary">KN_1</name>
    <name evidence="3" type="ORF">g.41122</name>
</gene>
<feature type="non-terminal residue" evidence="3">
    <location>
        <position position="178"/>
    </location>
</feature>
<keyword evidence="1" id="KW-0653">Protein transport</keyword>
<evidence type="ECO:0000256" key="1">
    <source>
        <dbReference type="ARBA" id="ARBA00022927"/>
    </source>
</evidence>
<dbReference type="GO" id="GO:0016020">
    <property type="term" value="C:membrane"/>
    <property type="evidence" value="ECO:0007669"/>
    <property type="project" value="InterPro"/>
</dbReference>
<feature type="non-terminal residue" evidence="3">
    <location>
        <position position="1"/>
    </location>
</feature>
<organism evidence="3">
    <name type="scientific">Anthurium amnicola</name>
    <dbReference type="NCBI Taxonomy" id="1678845"/>
    <lineage>
        <taxon>Eukaryota</taxon>
        <taxon>Viridiplantae</taxon>
        <taxon>Streptophyta</taxon>
        <taxon>Embryophyta</taxon>
        <taxon>Tracheophyta</taxon>
        <taxon>Spermatophyta</taxon>
        <taxon>Magnoliopsida</taxon>
        <taxon>Liliopsida</taxon>
        <taxon>Araceae</taxon>
        <taxon>Pothoideae</taxon>
        <taxon>Potheae</taxon>
        <taxon>Anthurium</taxon>
    </lineage>
</organism>
<sequence length="178" mass="19232">SLSLSLRHVAEAPALGALPPPGGVKMNDLMTKSFMSYVDLKKAALKDLEAGGGFDDGDLAGVELSEAAGAADGNMRRFFEDAGRVREEMAAIRDLLVRLEEANEEGKSLHKPESLRSLRVRINADVVGVLRKARAIRHVLEGMDQGNAANRRLSGCREGTPVDRTRTAVTNGLRKKLK</sequence>
<dbReference type="EMBL" id="GDJX01000563">
    <property type="protein sequence ID" value="JAT67373.1"/>
    <property type="molecule type" value="Transcribed_RNA"/>
</dbReference>
<dbReference type="InterPro" id="IPR010989">
    <property type="entry name" value="SNARE"/>
</dbReference>
<dbReference type="GO" id="GO:0015031">
    <property type="term" value="P:protein transport"/>
    <property type="evidence" value="ECO:0007669"/>
    <property type="project" value="UniProtKB-KW"/>
</dbReference>
<dbReference type="GO" id="GO:0016192">
    <property type="term" value="P:vesicle-mediated transport"/>
    <property type="evidence" value="ECO:0007669"/>
    <property type="project" value="InterPro"/>
</dbReference>
<dbReference type="Gene3D" id="1.20.58.70">
    <property type="match status" value="1"/>
</dbReference>
<evidence type="ECO:0000259" key="2">
    <source>
        <dbReference type="SMART" id="SM00503"/>
    </source>
</evidence>